<name>A0A2P2NBF9_RHIMU</name>
<accession>A0A2P2NBF9</accession>
<dbReference type="AlphaFoldDB" id="A0A2P2NBF9"/>
<evidence type="ECO:0000313" key="1">
    <source>
        <dbReference type="EMBL" id="MBX39803.1"/>
    </source>
</evidence>
<proteinExistence type="predicted"/>
<dbReference type="EMBL" id="GGEC01059319">
    <property type="protein sequence ID" value="MBX39803.1"/>
    <property type="molecule type" value="Transcribed_RNA"/>
</dbReference>
<reference evidence="1" key="1">
    <citation type="submission" date="2018-02" db="EMBL/GenBank/DDBJ databases">
        <title>Rhizophora mucronata_Transcriptome.</title>
        <authorList>
            <person name="Meera S.P."/>
            <person name="Sreeshan A."/>
            <person name="Augustine A."/>
        </authorList>
    </citation>
    <scope>NUCLEOTIDE SEQUENCE</scope>
    <source>
        <tissue evidence="1">Leaf</tissue>
    </source>
</reference>
<protein>
    <submittedName>
        <fullName evidence="1">Uncharacterized protein</fullName>
    </submittedName>
</protein>
<sequence length="17" mass="2111">MPLLKKNVDVSRFQSWY</sequence>
<organism evidence="1">
    <name type="scientific">Rhizophora mucronata</name>
    <name type="common">Asiatic mangrove</name>
    <dbReference type="NCBI Taxonomy" id="61149"/>
    <lineage>
        <taxon>Eukaryota</taxon>
        <taxon>Viridiplantae</taxon>
        <taxon>Streptophyta</taxon>
        <taxon>Embryophyta</taxon>
        <taxon>Tracheophyta</taxon>
        <taxon>Spermatophyta</taxon>
        <taxon>Magnoliopsida</taxon>
        <taxon>eudicotyledons</taxon>
        <taxon>Gunneridae</taxon>
        <taxon>Pentapetalae</taxon>
        <taxon>rosids</taxon>
        <taxon>fabids</taxon>
        <taxon>Malpighiales</taxon>
        <taxon>Rhizophoraceae</taxon>
        <taxon>Rhizophora</taxon>
    </lineage>
</organism>